<dbReference type="InterPro" id="IPR052767">
    <property type="entry name" value="Bact_com_dev_regulator"/>
</dbReference>
<dbReference type="EMBL" id="JBEPLN010000031">
    <property type="protein sequence ID" value="MET3634910.1"/>
    <property type="molecule type" value="Genomic_DNA"/>
</dbReference>
<sequence>MLEINQELIEIDDAIDALVASILETKEVKNYKKVKTRFQENTSLQEKLQLFSALNQDFENQKAYLPYREELKVLKKEWLLQKRQLDLDPLVQEMRQAEHDLQVLLSTVSHYLAKSVSEDIFVDEALPLSPHRRPHAKGHHIRERNS</sequence>
<keyword evidence="2" id="KW-1185">Reference proteome</keyword>
<dbReference type="Gene3D" id="1.20.1500.10">
    <property type="entry name" value="YheA/YmcA-like"/>
    <property type="match status" value="1"/>
</dbReference>
<evidence type="ECO:0000313" key="1">
    <source>
        <dbReference type="EMBL" id="MET3634910.1"/>
    </source>
</evidence>
<organism evidence="1 2">
    <name type="scientific">Streptococcus porcorum</name>
    <dbReference type="NCBI Taxonomy" id="701526"/>
    <lineage>
        <taxon>Bacteria</taxon>
        <taxon>Bacillati</taxon>
        <taxon>Bacillota</taxon>
        <taxon>Bacilli</taxon>
        <taxon>Lactobacillales</taxon>
        <taxon>Streptococcaceae</taxon>
        <taxon>Streptococcus</taxon>
    </lineage>
</organism>
<dbReference type="SUPFAM" id="SSF158622">
    <property type="entry name" value="YheA/YmcA-like"/>
    <property type="match status" value="1"/>
</dbReference>
<dbReference type="PANTHER" id="PTHR38448">
    <property type="entry name" value="REGULATORY PROTEIN YLBF-RELATED"/>
    <property type="match status" value="1"/>
</dbReference>
<evidence type="ECO:0000313" key="2">
    <source>
        <dbReference type="Proteomes" id="UP001549037"/>
    </source>
</evidence>
<dbReference type="Proteomes" id="UP001549037">
    <property type="component" value="Unassembled WGS sequence"/>
</dbReference>
<dbReference type="PANTHER" id="PTHR38448:SF1">
    <property type="entry name" value="YLBF FAMILY REGULATOR"/>
    <property type="match status" value="1"/>
</dbReference>
<dbReference type="InterPro" id="IPR023378">
    <property type="entry name" value="YheA/YmcA-like_dom_sf"/>
</dbReference>
<dbReference type="Pfam" id="PF06133">
    <property type="entry name" value="Com_YlbF"/>
    <property type="match status" value="1"/>
</dbReference>
<accession>A0ABV2JGM4</accession>
<protein>
    <submittedName>
        <fullName evidence="1">Cell fate (Sporulation/competence/biofilm development) regulator YlbF (YheA/YmcA/DUF963 family)</fullName>
    </submittedName>
</protein>
<name>A0ABV2JGM4_9STRE</name>
<reference evidence="1 2" key="1">
    <citation type="submission" date="2024-06" db="EMBL/GenBank/DDBJ databases">
        <title>Genomic Encyclopedia of Type Strains, Phase IV (KMG-IV): sequencing the most valuable type-strain genomes for metagenomic binning, comparative biology and taxonomic classification.</title>
        <authorList>
            <person name="Goeker M."/>
        </authorList>
    </citation>
    <scope>NUCLEOTIDE SEQUENCE [LARGE SCALE GENOMIC DNA]</scope>
    <source>
        <strain evidence="1 2">DSM 28302</strain>
    </source>
</reference>
<gene>
    <name evidence="1" type="ORF">ABID28_001571</name>
</gene>
<comment type="caution">
    <text evidence="1">The sequence shown here is derived from an EMBL/GenBank/DDBJ whole genome shotgun (WGS) entry which is preliminary data.</text>
</comment>
<dbReference type="RefSeq" id="WP_354369639.1">
    <property type="nucleotide sequence ID" value="NZ_JBEPLN010000031.1"/>
</dbReference>
<dbReference type="InterPro" id="IPR010368">
    <property type="entry name" value="Com_YlbF"/>
</dbReference>
<proteinExistence type="predicted"/>